<dbReference type="PROSITE" id="PS00141">
    <property type="entry name" value="ASP_PROTEASE"/>
    <property type="match status" value="1"/>
</dbReference>
<dbReference type="InterPro" id="IPR021109">
    <property type="entry name" value="Peptidase_aspartic_dom_sf"/>
</dbReference>
<dbReference type="Gene3D" id="2.40.70.10">
    <property type="entry name" value="Acid Proteases"/>
    <property type="match status" value="2"/>
</dbReference>
<reference evidence="8 9" key="1">
    <citation type="submission" date="2019-04" db="EMBL/GenBank/DDBJ databases">
        <title>Friends and foes A comparative genomics study of 23 Aspergillus species from section Flavi.</title>
        <authorList>
            <consortium name="DOE Joint Genome Institute"/>
            <person name="Kjaerbolling I."/>
            <person name="Vesth T."/>
            <person name="Frisvad J.C."/>
            <person name="Nybo J.L."/>
            <person name="Theobald S."/>
            <person name="Kildgaard S."/>
            <person name="Isbrandt T."/>
            <person name="Kuo A."/>
            <person name="Sato A."/>
            <person name="Lyhne E.K."/>
            <person name="Kogle M.E."/>
            <person name="Wiebenga A."/>
            <person name="Kun R.S."/>
            <person name="Lubbers R.J."/>
            <person name="Makela M.R."/>
            <person name="Barry K."/>
            <person name="Chovatia M."/>
            <person name="Clum A."/>
            <person name="Daum C."/>
            <person name="Haridas S."/>
            <person name="He G."/>
            <person name="LaButti K."/>
            <person name="Lipzen A."/>
            <person name="Mondo S."/>
            <person name="Riley R."/>
            <person name="Salamov A."/>
            <person name="Simmons B.A."/>
            <person name="Magnuson J.K."/>
            <person name="Henrissat B."/>
            <person name="Mortensen U.H."/>
            <person name="Larsen T.O."/>
            <person name="Devries R.P."/>
            <person name="Grigoriev I.V."/>
            <person name="Machida M."/>
            <person name="Baker S.E."/>
            <person name="Andersen M.R."/>
        </authorList>
    </citation>
    <scope>NUCLEOTIDE SEQUENCE [LARGE SCALE GENOMIC DNA]</scope>
    <source>
        <strain evidence="8 9">IBT 18842</strain>
    </source>
</reference>
<keyword evidence="9" id="KW-1185">Reference proteome</keyword>
<dbReference type="AlphaFoldDB" id="A0A5N6TXU1"/>
<evidence type="ECO:0000313" key="8">
    <source>
        <dbReference type="EMBL" id="KAE8151064.1"/>
    </source>
</evidence>
<dbReference type="GO" id="GO:0006508">
    <property type="term" value="P:proteolysis"/>
    <property type="evidence" value="ECO:0007669"/>
    <property type="project" value="UniProtKB-KW"/>
</dbReference>
<evidence type="ECO:0000256" key="3">
    <source>
        <dbReference type="ARBA" id="ARBA00022801"/>
    </source>
</evidence>
<dbReference type="InterPro" id="IPR001969">
    <property type="entry name" value="Aspartic_peptidase_AS"/>
</dbReference>
<keyword evidence="2 5" id="KW-0064">Aspartyl protease</keyword>
<dbReference type="SUPFAM" id="SSF50630">
    <property type="entry name" value="Acid proteases"/>
    <property type="match status" value="1"/>
</dbReference>
<feature type="domain" description="Peptidase A1" evidence="7">
    <location>
        <begin position="42"/>
        <end position="397"/>
    </location>
</feature>
<evidence type="ECO:0000259" key="7">
    <source>
        <dbReference type="PROSITE" id="PS51767"/>
    </source>
</evidence>
<proteinExistence type="inferred from homology"/>
<dbReference type="EMBL" id="ML742079">
    <property type="protein sequence ID" value="KAE8151064.1"/>
    <property type="molecule type" value="Genomic_DNA"/>
</dbReference>
<keyword evidence="3 5" id="KW-0378">Hydrolase</keyword>
<dbReference type="PANTHER" id="PTHR47966:SF47">
    <property type="entry name" value="ENDOPEPTIDASE, PUTATIVE (AFU_ORTHOLOGUE AFUA_3G01220)-RELATED"/>
    <property type="match status" value="1"/>
</dbReference>
<organism evidence="8 9">
    <name type="scientific">Aspergillus avenaceus</name>
    <dbReference type="NCBI Taxonomy" id="36643"/>
    <lineage>
        <taxon>Eukaryota</taxon>
        <taxon>Fungi</taxon>
        <taxon>Dikarya</taxon>
        <taxon>Ascomycota</taxon>
        <taxon>Pezizomycotina</taxon>
        <taxon>Eurotiomycetes</taxon>
        <taxon>Eurotiomycetidae</taxon>
        <taxon>Eurotiales</taxon>
        <taxon>Aspergillaceae</taxon>
        <taxon>Aspergillus</taxon>
        <taxon>Aspergillus subgen. Circumdati</taxon>
    </lineage>
</organism>
<feature type="chain" id="PRO_5025001318" evidence="6">
    <location>
        <begin position="21"/>
        <end position="401"/>
    </location>
</feature>
<name>A0A5N6TXU1_ASPAV</name>
<feature type="active site" evidence="4">
    <location>
        <position position="286"/>
    </location>
</feature>
<evidence type="ECO:0000256" key="6">
    <source>
        <dbReference type="SAM" id="SignalP"/>
    </source>
</evidence>
<dbReference type="InterPro" id="IPR033121">
    <property type="entry name" value="PEPTIDASE_A1"/>
</dbReference>
<feature type="active site" evidence="4">
    <location>
        <position position="58"/>
    </location>
</feature>
<feature type="signal peptide" evidence="6">
    <location>
        <begin position="1"/>
        <end position="20"/>
    </location>
</feature>
<dbReference type="Proteomes" id="UP000325780">
    <property type="component" value="Unassembled WGS sequence"/>
</dbReference>
<dbReference type="GO" id="GO:0004190">
    <property type="term" value="F:aspartic-type endopeptidase activity"/>
    <property type="evidence" value="ECO:0007669"/>
    <property type="project" value="UniProtKB-KW"/>
</dbReference>
<evidence type="ECO:0000256" key="4">
    <source>
        <dbReference type="PIRSR" id="PIRSR601461-1"/>
    </source>
</evidence>
<evidence type="ECO:0000256" key="1">
    <source>
        <dbReference type="ARBA" id="ARBA00007447"/>
    </source>
</evidence>
<comment type="similarity">
    <text evidence="1 5">Belongs to the peptidase A1 family.</text>
</comment>
<sequence>MKSPSLLIALTHLALSQARALPPRVGLNTTTTLIATEYGSVFDAPVTIGGQTFHLLVDTGSSDTYVMRSDYTCINQTSGQTLPRAECNYSNRTYTPSPRYQEVKDTMFGIEYGAGIASGVMAYEDVALNSVTARNQQIAVANTSTPMGDGISSGLLGLAYPSLSSAHPANHTDNATYWFDRRVYTPLVQTLAAQSQINPFFSLALAHTPQNASVSFGGYLSLGDLPPVPHAEFTTVPVEVTKALPLNFTSNQHTLSYWTTTIKSAVWGKHNHTLTHSKQPFQAFIDSGNPASILPSAIVDPINALFDPPATYIPDKKVFVVDCAAKAPSFGLEIGTQVFFHQGRDLIYQTAEGACVTAFFRAEEVGVQGVSVNILGAAFLKNVVSVFDFGRNEMRFAGRLD</sequence>
<dbReference type="InterPro" id="IPR034164">
    <property type="entry name" value="Pepsin-like_dom"/>
</dbReference>
<dbReference type="InterPro" id="IPR001461">
    <property type="entry name" value="Aspartic_peptidase_A1"/>
</dbReference>
<evidence type="ECO:0000256" key="2">
    <source>
        <dbReference type="ARBA" id="ARBA00022750"/>
    </source>
</evidence>
<dbReference type="Pfam" id="PF00026">
    <property type="entry name" value="Asp"/>
    <property type="match status" value="1"/>
</dbReference>
<dbReference type="OrthoDB" id="15189at2759"/>
<accession>A0A5N6TXU1</accession>
<dbReference type="GO" id="GO:0000324">
    <property type="term" value="C:fungal-type vacuole"/>
    <property type="evidence" value="ECO:0007669"/>
    <property type="project" value="TreeGrafter"/>
</dbReference>
<gene>
    <name evidence="8" type="ORF">BDV25DRAFT_171725</name>
</gene>
<dbReference type="PRINTS" id="PR00792">
    <property type="entry name" value="PEPSIN"/>
</dbReference>
<dbReference type="CDD" id="cd05471">
    <property type="entry name" value="pepsin_like"/>
    <property type="match status" value="1"/>
</dbReference>
<keyword evidence="5" id="KW-0645">Protease</keyword>
<evidence type="ECO:0000313" key="9">
    <source>
        <dbReference type="Proteomes" id="UP000325780"/>
    </source>
</evidence>
<protein>
    <submittedName>
        <fullName evidence="8">Aspartic peptidase domain-containing protein</fullName>
    </submittedName>
</protein>
<dbReference type="PROSITE" id="PS51767">
    <property type="entry name" value="PEPTIDASE_A1"/>
    <property type="match status" value="1"/>
</dbReference>
<evidence type="ECO:0000256" key="5">
    <source>
        <dbReference type="RuleBase" id="RU000454"/>
    </source>
</evidence>
<dbReference type="PANTHER" id="PTHR47966">
    <property type="entry name" value="BETA-SITE APP-CLEAVING ENZYME, ISOFORM A-RELATED"/>
    <property type="match status" value="1"/>
</dbReference>
<keyword evidence="6" id="KW-0732">Signal</keyword>